<gene>
    <name evidence="2" type="ORF">CBR_g31276</name>
</gene>
<accession>A0A388LES8</accession>
<proteinExistence type="predicted"/>
<feature type="region of interest" description="Disordered" evidence="1">
    <location>
        <begin position="159"/>
        <end position="184"/>
    </location>
</feature>
<dbReference type="EMBL" id="BFEA01000355">
    <property type="protein sequence ID" value="GBG80722.1"/>
    <property type="molecule type" value="Genomic_DNA"/>
</dbReference>
<name>A0A388LES8_CHABU</name>
<comment type="caution">
    <text evidence="2">The sequence shown here is derived from an EMBL/GenBank/DDBJ whole genome shotgun (WGS) entry which is preliminary data.</text>
</comment>
<evidence type="ECO:0000313" key="2">
    <source>
        <dbReference type="EMBL" id="GBG80722.1"/>
    </source>
</evidence>
<protein>
    <submittedName>
        <fullName evidence="2">Uncharacterized protein</fullName>
    </submittedName>
</protein>
<sequence>MASGAVGGSRGNEFRSASDATIALLQSKSAIWKHVMQGQKVGTWEKMHGDHKLRCNYSEVIFQGNQSKAARHFTQPKKCKQASLSVLADIWNKTQYRFDPRHEEGILRYIEEMDIVDERSLSGRGTQRRQAGGGFGAHRDDDMMDPVDEVEAFLDREARRETDDMRGTTEVGEEGGLSPRSPHLSGEEVVMTARGTRGGSRDAEHIERERGKMYVDEVDDDVFAQGRKRPRQTTIDEVYDGDALQRTRSTFLEWVYDAGISFRVFRRSSWRRHHKAVAELPRGVRMVHPSHKEIGGSGVIEQRDRVATRLAHIRVVGHIGPAPHGGSAGPSRPRHAGVGFLNPSSQYTWSFHKPLRPGAPAIPLASPYDRIGPTRGTTYLHLTGAVTSLRWAYPR</sequence>
<keyword evidence="3" id="KW-1185">Reference proteome</keyword>
<evidence type="ECO:0000256" key="1">
    <source>
        <dbReference type="SAM" id="MobiDB-lite"/>
    </source>
</evidence>
<dbReference type="AlphaFoldDB" id="A0A388LES8"/>
<dbReference type="Gramene" id="GBG80722">
    <property type="protein sequence ID" value="GBG80722"/>
    <property type="gene ID" value="CBR_g31276"/>
</dbReference>
<evidence type="ECO:0000313" key="3">
    <source>
        <dbReference type="Proteomes" id="UP000265515"/>
    </source>
</evidence>
<dbReference type="Proteomes" id="UP000265515">
    <property type="component" value="Unassembled WGS sequence"/>
</dbReference>
<reference evidence="2 3" key="1">
    <citation type="journal article" date="2018" name="Cell">
        <title>The Chara Genome: Secondary Complexity and Implications for Plant Terrestrialization.</title>
        <authorList>
            <person name="Nishiyama T."/>
            <person name="Sakayama H."/>
            <person name="Vries J.D."/>
            <person name="Buschmann H."/>
            <person name="Saint-Marcoux D."/>
            <person name="Ullrich K.K."/>
            <person name="Haas F.B."/>
            <person name="Vanderstraeten L."/>
            <person name="Becker D."/>
            <person name="Lang D."/>
            <person name="Vosolsobe S."/>
            <person name="Rombauts S."/>
            <person name="Wilhelmsson P.K.I."/>
            <person name="Janitza P."/>
            <person name="Kern R."/>
            <person name="Heyl A."/>
            <person name="Rumpler F."/>
            <person name="Villalobos L.I.A.C."/>
            <person name="Clay J.M."/>
            <person name="Skokan R."/>
            <person name="Toyoda A."/>
            <person name="Suzuki Y."/>
            <person name="Kagoshima H."/>
            <person name="Schijlen E."/>
            <person name="Tajeshwar N."/>
            <person name="Catarino B."/>
            <person name="Hetherington A.J."/>
            <person name="Saltykova A."/>
            <person name="Bonnot C."/>
            <person name="Breuninger H."/>
            <person name="Symeonidi A."/>
            <person name="Radhakrishnan G.V."/>
            <person name="Van Nieuwerburgh F."/>
            <person name="Deforce D."/>
            <person name="Chang C."/>
            <person name="Karol K.G."/>
            <person name="Hedrich R."/>
            <person name="Ulvskov P."/>
            <person name="Glockner G."/>
            <person name="Delwiche C.F."/>
            <person name="Petrasek J."/>
            <person name="Van de Peer Y."/>
            <person name="Friml J."/>
            <person name="Beilby M."/>
            <person name="Dolan L."/>
            <person name="Kohara Y."/>
            <person name="Sugano S."/>
            <person name="Fujiyama A."/>
            <person name="Delaux P.-M."/>
            <person name="Quint M."/>
            <person name="TheiBen G."/>
            <person name="Hagemann M."/>
            <person name="Harholt J."/>
            <person name="Dunand C."/>
            <person name="Zachgo S."/>
            <person name="Langdale J."/>
            <person name="Maumus F."/>
            <person name="Straeten D.V.D."/>
            <person name="Gould S.B."/>
            <person name="Rensing S.A."/>
        </authorList>
    </citation>
    <scope>NUCLEOTIDE SEQUENCE [LARGE SCALE GENOMIC DNA]</scope>
    <source>
        <strain evidence="2 3">S276</strain>
    </source>
</reference>
<organism evidence="2 3">
    <name type="scientific">Chara braunii</name>
    <name type="common">Braun's stonewort</name>
    <dbReference type="NCBI Taxonomy" id="69332"/>
    <lineage>
        <taxon>Eukaryota</taxon>
        <taxon>Viridiplantae</taxon>
        <taxon>Streptophyta</taxon>
        <taxon>Charophyceae</taxon>
        <taxon>Charales</taxon>
        <taxon>Characeae</taxon>
        <taxon>Chara</taxon>
    </lineage>
</organism>
<feature type="region of interest" description="Disordered" evidence="1">
    <location>
        <begin position="122"/>
        <end position="143"/>
    </location>
</feature>